<organism evidence="2 3">
    <name type="scientific">Lepidopterella palustris CBS 459.81</name>
    <dbReference type="NCBI Taxonomy" id="1314670"/>
    <lineage>
        <taxon>Eukaryota</taxon>
        <taxon>Fungi</taxon>
        <taxon>Dikarya</taxon>
        <taxon>Ascomycota</taxon>
        <taxon>Pezizomycotina</taxon>
        <taxon>Dothideomycetes</taxon>
        <taxon>Pleosporomycetidae</taxon>
        <taxon>Mytilinidiales</taxon>
        <taxon>Argynnaceae</taxon>
        <taxon>Lepidopterella</taxon>
    </lineage>
</organism>
<dbReference type="EMBL" id="KV744975">
    <property type="protein sequence ID" value="OCK80088.1"/>
    <property type="molecule type" value="Genomic_DNA"/>
</dbReference>
<feature type="region of interest" description="Disordered" evidence="1">
    <location>
        <begin position="69"/>
        <end position="88"/>
    </location>
</feature>
<evidence type="ECO:0000313" key="3">
    <source>
        <dbReference type="Proteomes" id="UP000250266"/>
    </source>
</evidence>
<evidence type="ECO:0000313" key="2">
    <source>
        <dbReference type="EMBL" id="OCK80088.1"/>
    </source>
</evidence>
<name>A0A8E2JF14_9PEZI</name>
<evidence type="ECO:0000256" key="1">
    <source>
        <dbReference type="SAM" id="MobiDB-lite"/>
    </source>
</evidence>
<dbReference type="Proteomes" id="UP000250266">
    <property type="component" value="Unassembled WGS sequence"/>
</dbReference>
<gene>
    <name evidence="2" type="ORF">K432DRAFT_53484</name>
</gene>
<sequence length="143" mass="15964">MSPIPACSILGHHAHQTRTPHMMRKIPRFLDMSSRRIHPQPHPRPMLSPLPPLAAHARLRNNGVHIRMRPSHEIQESSNPGSAPGSEGFPWYGRVVGQALFWGSRDNPPNGPKVTAETAIQMWLANPDSLGAAWVWAWGKKKN</sequence>
<dbReference type="AlphaFoldDB" id="A0A8E2JF14"/>
<proteinExistence type="predicted"/>
<accession>A0A8E2JF14</accession>
<protein>
    <submittedName>
        <fullName evidence="2">Uncharacterized protein</fullName>
    </submittedName>
</protein>
<keyword evidence="3" id="KW-1185">Reference proteome</keyword>
<reference evidence="2 3" key="1">
    <citation type="journal article" date="2016" name="Nat. Commun.">
        <title>Ectomycorrhizal ecology is imprinted in the genome of the dominant symbiotic fungus Cenococcum geophilum.</title>
        <authorList>
            <consortium name="DOE Joint Genome Institute"/>
            <person name="Peter M."/>
            <person name="Kohler A."/>
            <person name="Ohm R.A."/>
            <person name="Kuo A."/>
            <person name="Krutzmann J."/>
            <person name="Morin E."/>
            <person name="Arend M."/>
            <person name="Barry K.W."/>
            <person name="Binder M."/>
            <person name="Choi C."/>
            <person name="Clum A."/>
            <person name="Copeland A."/>
            <person name="Grisel N."/>
            <person name="Haridas S."/>
            <person name="Kipfer T."/>
            <person name="LaButti K."/>
            <person name="Lindquist E."/>
            <person name="Lipzen A."/>
            <person name="Maire R."/>
            <person name="Meier B."/>
            <person name="Mihaltcheva S."/>
            <person name="Molinier V."/>
            <person name="Murat C."/>
            <person name="Poggeler S."/>
            <person name="Quandt C.A."/>
            <person name="Sperisen C."/>
            <person name="Tritt A."/>
            <person name="Tisserant E."/>
            <person name="Crous P.W."/>
            <person name="Henrissat B."/>
            <person name="Nehls U."/>
            <person name="Egli S."/>
            <person name="Spatafora J.W."/>
            <person name="Grigoriev I.V."/>
            <person name="Martin F.M."/>
        </authorList>
    </citation>
    <scope>NUCLEOTIDE SEQUENCE [LARGE SCALE GENOMIC DNA]</scope>
    <source>
        <strain evidence="2 3">CBS 459.81</strain>
    </source>
</reference>